<accession>A0A8S1KS87</accession>
<comment type="caution">
    <text evidence="3">The sequence shown here is derived from an EMBL/GenBank/DDBJ whole genome shotgun (WGS) entry which is preliminary data.</text>
</comment>
<proteinExistence type="predicted"/>
<feature type="compositionally biased region" description="Polar residues" evidence="1">
    <location>
        <begin position="435"/>
        <end position="452"/>
    </location>
</feature>
<keyword evidence="4" id="KW-1185">Reference proteome</keyword>
<dbReference type="EMBL" id="CAJJDN010000012">
    <property type="protein sequence ID" value="CAD8058108.1"/>
    <property type="molecule type" value="Genomic_DNA"/>
</dbReference>
<evidence type="ECO:0000259" key="2">
    <source>
        <dbReference type="PROSITE" id="PS50011"/>
    </source>
</evidence>
<feature type="region of interest" description="Disordered" evidence="1">
    <location>
        <begin position="428"/>
        <end position="452"/>
    </location>
</feature>
<dbReference type="GO" id="GO:0005634">
    <property type="term" value="C:nucleus"/>
    <property type="evidence" value="ECO:0007669"/>
    <property type="project" value="TreeGrafter"/>
</dbReference>
<dbReference type="PROSITE" id="PS50011">
    <property type="entry name" value="PROTEIN_KINASE_DOM"/>
    <property type="match status" value="1"/>
</dbReference>
<dbReference type="PANTHER" id="PTHR44167:SF18">
    <property type="entry name" value="PROTEIN KINASE DOMAIN-CONTAINING PROTEIN"/>
    <property type="match status" value="1"/>
</dbReference>
<dbReference type="GO" id="GO:0004674">
    <property type="term" value="F:protein serine/threonine kinase activity"/>
    <property type="evidence" value="ECO:0007669"/>
    <property type="project" value="TreeGrafter"/>
</dbReference>
<dbReference type="GO" id="GO:0005737">
    <property type="term" value="C:cytoplasm"/>
    <property type="evidence" value="ECO:0007669"/>
    <property type="project" value="TreeGrafter"/>
</dbReference>
<dbReference type="AlphaFoldDB" id="A0A8S1KS87"/>
<dbReference type="Proteomes" id="UP000692954">
    <property type="component" value="Unassembled WGS sequence"/>
</dbReference>
<evidence type="ECO:0000313" key="4">
    <source>
        <dbReference type="Proteomes" id="UP000692954"/>
    </source>
</evidence>
<name>A0A8S1KS87_9CILI</name>
<dbReference type="OrthoDB" id="289559at2759"/>
<dbReference type="GO" id="GO:0044773">
    <property type="term" value="P:mitotic DNA damage checkpoint signaling"/>
    <property type="evidence" value="ECO:0007669"/>
    <property type="project" value="TreeGrafter"/>
</dbReference>
<dbReference type="Pfam" id="PF00069">
    <property type="entry name" value="Pkinase"/>
    <property type="match status" value="1"/>
</dbReference>
<gene>
    <name evidence="3" type="ORF">PSON_ATCC_30995.1.T0120034</name>
</gene>
<dbReference type="PANTHER" id="PTHR44167">
    <property type="entry name" value="OVARIAN-SPECIFIC SERINE/THREONINE-PROTEIN KINASE LOK-RELATED"/>
    <property type="match status" value="1"/>
</dbReference>
<feature type="domain" description="Protein kinase" evidence="2">
    <location>
        <begin position="126"/>
        <end position="420"/>
    </location>
</feature>
<organism evidence="3 4">
    <name type="scientific">Paramecium sonneborni</name>
    <dbReference type="NCBI Taxonomy" id="65129"/>
    <lineage>
        <taxon>Eukaryota</taxon>
        <taxon>Sar</taxon>
        <taxon>Alveolata</taxon>
        <taxon>Ciliophora</taxon>
        <taxon>Intramacronucleata</taxon>
        <taxon>Oligohymenophorea</taxon>
        <taxon>Peniculida</taxon>
        <taxon>Parameciidae</taxon>
        <taxon>Paramecium</taxon>
    </lineage>
</organism>
<dbReference type="InterPro" id="IPR000719">
    <property type="entry name" value="Prot_kinase_dom"/>
</dbReference>
<sequence>MKISSSSLADKSKMSFFNDGNKLFTRVRNNNLQFLDQGIFQMIYQKKETMVTIQIAETILKISDEAQDKYIDIENCCLRGVMNQKNKQFGFRLSKNGKHADFFGIQLDFLNKLKIYMIQSDFQSKYKILTKLGNGNLSSVYKVQHCISGQEYAVKIYDKQSLTKSVNYEKEIFMNEINILRQINDKDKGLLKLYEIFEGELSIYLIIELLEGGPIQKLIPDQNFTDQEKINMMQSLFNSLNYLHKLNIYHTNIKYDNILLKDPTDVKSVSLINFGKAIQIPQRRSGQNYMSSQEQEGVVKFYKKKDIYSLSIINLSIFTKKLYQENQIVNELLMKNFENLSNIEYMELSAPLQRFFEMIFSEKYQKEVDTLSCENILELEVFRVPYKPRKSKLLIGQQVAFNLTRRTSNYEPRQSQREKLEQSLNMLKLPPINGDSPTSSTDKTHSASPQSDRLISNQLSNILKASHFNQRKNALKLNIII</sequence>
<reference evidence="3" key="1">
    <citation type="submission" date="2021-01" db="EMBL/GenBank/DDBJ databases">
        <authorList>
            <consortium name="Genoscope - CEA"/>
            <person name="William W."/>
        </authorList>
    </citation>
    <scope>NUCLEOTIDE SEQUENCE</scope>
</reference>
<protein>
    <recommendedName>
        <fullName evidence="2">Protein kinase domain-containing protein</fullName>
    </recommendedName>
</protein>
<dbReference type="GO" id="GO:0005524">
    <property type="term" value="F:ATP binding"/>
    <property type="evidence" value="ECO:0007669"/>
    <property type="project" value="InterPro"/>
</dbReference>
<evidence type="ECO:0000313" key="3">
    <source>
        <dbReference type="EMBL" id="CAD8058108.1"/>
    </source>
</evidence>
<evidence type="ECO:0000256" key="1">
    <source>
        <dbReference type="SAM" id="MobiDB-lite"/>
    </source>
</evidence>